<reference evidence="2 3" key="1">
    <citation type="submission" date="2020-02" db="EMBL/GenBank/DDBJ databases">
        <authorList>
            <person name="Ferguson B K."/>
        </authorList>
    </citation>
    <scope>NUCLEOTIDE SEQUENCE [LARGE SCALE GENOMIC DNA]</scope>
</reference>
<feature type="region of interest" description="Disordered" evidence="1">
    <location>
        <begin position="88"/>
        <end position="125"/>
    </location>
</feature>
<organism evidence="2 3">
    <name type="scientific">Trichogramma brassicae</name>
    <dbReference type="NCBI Taxonomy" id="86971"/>
    <lineage>
        <taxon>Eukaryota</taxon>
        <taxon>Metazoa</taxon>
        <taxon>Ecdysozoa</taxon>
        <taxon>Arthropoda</taxon>
        <taxon>Hexapoda</taxon>
        <taxon>Insecta</taxon>
        <taxon>Pterygota</taxon>
        <taxon>Neoptera</taxon>
        <taxon>Endopterygota</taxon>
        <taxon>Hymenoptera</taxon>
        <taxon>Apocrita</taxon>
        <taxon>Proctotrupomorpha</taxon>
        <taxon>Chalcidoidea</taxon>
        <taxon>Trichogrammatidae</taxon>
        <taxon>Trichogramma</taxon>
    </lineage>
</organism>
<feature type="region of interest" description="Disordered" evidence="1">
    <location>
        <begin position="281"/>
        <end position="329"/>
    </location>
</feature>
<dbReference type="Proteomes" id="UP000479190">
    <property type="component" value="Unassembled WGS sequence"/>
</dbReference>
<dbReference type="EMBL" id="CADCXV010000594">
    <property type="protein sequence ID" value="CAB0030975.1"/>
    <property type="molecule type" value="Genomic_DNA"/>
</dbReference>
<protein>
    <submittedName>
        <fullName evidence="2">Uncharacterized protein</fullName>
    </submittedName>
</protein>
<dbReference type="AlphaFoldDB" id="A0A6H5I7P9"/>
<evidence type="ECO:0000313" key="3">
    <source>
        <dbReference type="Proteomes" id="UP000479190"/>
    </source>
</evidence>
<name>A0A6H5I7P9_9HYME</name>
<sequence length="473" mass="52635">MLLDVGGVSRALSRIGVRVSICGDTGLGVRIRVRACICQRYWAWVLNQSSAVYLPEVLGLVSEFEKSDRTTTRADDQDRFFPSLIRRRRRQRSQPQQQQQQINLPAFGSKPKSRPTTRKVHHRPDAIVIKAKDGIPPMPTSCVNSGRSRRCSNQSEAAASKASDAVLLGPLCCNFKKASSVTGVAAIVAALFPKDAPCLTSQLCHHHSKQEALGTGPSSEEAVGSMQEIKDTHCALGRTTDYRTPLNQIANRHNSDIFLRGVHGMPGVPVSFPALLENDRGDVLLPNPGKPPEEPSSNRPLCMLDNSGKDSLRSTNISNRQRKAAKWLSPREYHAQPRWDREAADESSGCPRHPIEILLYERLSGSMASRRRDAPNSVNQSVHRSRLRVITVTPTFHTTRVVNTCVPLRVALVADERSAQYRGLPRGCQDEGREGETLTIAVRWDRAHRTRWATPSNSEHRRMGREGTWNVTY</sequence>
<accession>A0A6H5I7P9</accession>
<feature type="compositionally biased region" description="Basic residues" evidence="1">
    <location>
        <begin position="111"/>
        <end position="122"/>
    </location>
</feature>
<proteinExistence type="predicted"/>
<gene>
    <name evidence="2" type="ORF">TBRA_LOCUS2958</name>
</gene>
<evidence type="ECO:0000313" key="2">
    <source>
        <dbReference type="EMBL" id="CAB0030975.1"/>
    </source>
</evidence>
<evidence type="ECO:0000256" key="1">
    <source>
        <dbReference type="SAM" id="MobiDB-lite"/>
    </source>
</evidence>
<keyword evidence="3" id="KW-1185">Reference proteome</keyword>